<sequence length="252" mass="26193">MVHRGGDHPDDLVQDPSGALLYSDYTFGTISRLNADGSATVLHRGLPGPEGMVFLKDGTLVVAEEDANRLVAFAPGRSTPTVLAALPGTSVKATCHQGVDGIAWDPTTKTLVVPDPVTGTVYRISPDGATRSVLAGGFVHPVGAAVGADGSVYVADECGGGVWRLDAGGSRVRAAEAVMPDDLAFDAAGNLLVTDVRHTRHDVRRWPRDGGASTVLARSGLIEPQGLLVTASGTVYVADDQARVILRLTPRP</sequence>
<dbReference type="SUPFAM" id="SSF101898">
    <property type="entry name" value="NHL repeat"/>
    <property type="match status" value="1"/>
</dbReference>
<keyword evidence="2" id="KW-1185">Reference proteome</keyword>
<dbReference type="InterPro" id="IPR051344">
    <property type="entry name" value="Vgb"/>
</dbReference>
<evidence type="ECO:0000313" key="1">
    <source>
        <dbReference type="EMBL" id="GAA1973523.1"/>
    </source>
</evidence>
<dbReference type="Proteomes" id="UP001500013">
    <property type="component" value="Unassembled WGS sequence"/>
</dbReference>
<dbReference type="PANTHER" id="PTHR40274">
    <property type="entry name" value="VIRGINIAMYCIN B LYASE"/>
    <property type="match status" value="1"/>
</dbReference>
<reference evidence="1 2" key="1">
    <citation type="journal article" date="2019" name="Int. J. Syst. Evol. Microbiol.">
        <title>The Global Catalogue of Microorganisms (GCM) 10K type strain sequencing project: providing services to taxonomists for standard genome sequencing and annotation.</title>
        <authorList>
            <consortium name="The Broad Institute Genomics Platform"/>
            <consortium name="The Broad Institute Genome Sequencing Center for Infectious Disease"/>
            <person name="Wu L."/>
            <person name="Ma J."/>
        </authorList>
    </citation>
    <scope>NUCLEOTIDE SEQUENCE [LARGE SCALE GENOMIC DNA]</scope>
    <source>
        <strain evidence="1 2">JCM 15628</strain>
    </source>
</reference>
<dbReference type="InterPro" id="IPR011042">
    <property type="entry name" value="6-blade_b-propeller_TolB-like"/>
</dbReference>
<accession>A0ABN2RR82</accession>
<protein>
    <submittedName>
        <fullName evidence="1">Uncharacterized protein</fullName>
    </submittedName>
</protein>
<dbReference type="PANTHER" id="PTHR40274:SF3">
    <property type="entry name" value="VIRGINIAMYCIN B LYASE"/>
    <property type="match status" value="1"/>
</dbReference>
<evidence type="ECO:0000313" key="2">
    <source>
        <dbReference type="Proteomes" id="UP001500013"/>
    </source>
</evidence>
<dbReference type="Gene3D" id="2.120.10.30">
    <property type="entry name" value="TolB, C-terminal domain"/>
    <property type="match status" value="1"/>
</dbReference>
<name>A0ABN2RR82_9MICO</name>
<gene>
    <name evidence="1" type="ORF">GCM10009817_12170</name>
</gene>
<proteinExistence type="predicted"/>
<dbReference type="EMBL" id="BAAAPU010000003">
    <property type="protein sequence ID" value="GAA1973523.1"/>
    <property type="molecule type" value="Genomic_DNA"/>
</dbReference>
<comment type="caution">
    <text evidence="1">The sequence shown here is derived from an EMBL/GenBank/DDBJ whole genome shotgun (WGS) entry which is preliminary data.</text>
</comment>
<organism evidence="1 2">
    <name type="scientific">Terrabacter lapilli</name>
    <dbReference type="NCBI Taxonomy" id="436231"/>
    <lineage>
        <taxon>Bacteria</taxon>
        <taxon>Bacillati</taxon>
        <taxon>Actinomycetota</taxon>
        <taxon>Actinomycetes</taxon>
        <taxon>Micrococcales</taxon>
        <taxon>Intrasporangiaceae</taxon>
        <taxon>Terrabacter</taxon>
    </lineage>
</organism>